<dbReference type="SMART" id="SM00353">
    <property type="entry name" value="HLH"/>
    <property type="match status" value="1"/>
</dbReference>
<dbReference type="SUPFAM" id="SSF47459">
    <property type="entry name" value="HLH, helix-loop-helix DNA-binding domain"/>
    <property type="match status" value="1"/>
</dbReference>
<feature type="coiled-coil region" evidence="5">
    <location>
        <begin position="246"/>
        <end position="283"/>
    </location>
</feature>
<dbReference type="InterPro" id="IPR054502">
    <property type="entry name" value="bHLH-TF_ACT-like_plant"/>
</dbReference>
<keyword evidence="4" id="KW-0539">Nucleus</keyword>
<dbReference type="PANTHER" id="PTHR31945:SF149">
    <property type="entry name" value="MYC-TYPE, BASIC HELIX-LOOP-HELIX (BHLH) DOMAIN-CONTAINING PROTEIN-RELATED"/>
    <property type="match status" value="1"/>
</dbReference>
<evidence type="ECO:0000313" key="7">
    <source>
        <dbReference type="EMBL" id="CAI9261361.1"/>
    </source>
</evidence>
<evidence type="ECO:0000256" key="5">
    <source>
        <dbReference type="SAM" id="Coils"/>
    </source>
</evidence>
<evidence type="ECO:0000256" key="2">
    <source>
        <dbReference type="ARBA" id="ARBA00023015"/>
    </source>
</evidence>
<proteinExistence type="predicted"/>
<dbReference type="EMBL" id="OX465086">
    <property type="protein sequence ID" value="CAI9261361.1"/>
    <property type="molecule type" value="Genomic_DNA"/>
</dbReference>
<dbReference type="Proteomes" id="UP001177003">
    <property type="component" value="Chromosome 0"/>
</dbReference>
<protein>
    <recommendedName>
        <fullName evidence="6">BHLH domain-containing protein</fullName>
    </recommendedName>
</protein>
<keyword evidence="5" id="KW-0175">Coiled coil</keyword>
<keyword evidence="2" id="KW-0805">Transcription regulation</keyword>
<dbReference type="InterPro" id="IPR011598">
    <property type="entry name" value="bHLH_dom"/>
</dbReference>
<dbReference type="GO" id="GO:0046983">
    <property type="term" value="F:protein dimerization activity"/>
    <property type="evidence" value="ECO:0007669"/>
    <property type="project" value="InterPro"/>
</dbReference>
<evidence type="ECO:0000256" key="3">
    <source>
        <dbReference type="ARBA" id="ARBA00023163"/>
    </source>
</evidence>
<sequence length="398" mass="44994">MRVLFNTLESLRPLTESKAWDYCVVWMFDDDPSGFIKWIGCCCSGSSHGVCKNVKEETDELELNTPYLCKDTYVKHSVTTKACEKLAVIPSSLPLYPGIHGEVAMSKQPFVLSNDSLGTQLIVPVEGGLIELFRSKHVPNDQRTIETLISRLGVIVDHEFHENDMKSRVNSYHFHQIVPKLELLFPVQQPVMSSGNGKAKHKIGKEQYHSKNLVTERNRRKRIKDGLYTLRALVPRISKMDKASIVGDAIDYIKELEKNVKELQEELKELEEQECKVNDGEMEVCKPKRAYESSTQMYSKAKTRVSNVNDSKNEVEVEVHQIGAHDFLLKIICNKKADGFLKIMETIDSLGLEVIDINVTTCNGRVLNVLNLEAKGKEVVAKSLKDSLLTSWSALKVE</sequence>
<organism evidence="7 8">
    <name type="scientific">Lactuca saligna</name>
    <name type="common">Willowleaf lettuce</name>
    <dbReference type="NCBI Taxonomy" id="75948"/>
    <lineage>
        <taxon>Eukaryota</taxon>
        <taxon>Viridiplantae</taxon>
        <taxon>Streptophyta</taxon>
        <taxon>Embryophyta</taxon>
        <taxon>Tracheophyta</taxon>
        <taxon>Spermatophyta</taxon>
        <taxon>Magnoliopsida</taxon>
        <taxon>eudicotyledons</taxon>
        <taxon>Gunneridae</taxon>
        <taxon>Pentapetalae</taxon>
        <taxon>asterids</taxon>
        <taxon>campanulids</taxon>
        <taxon>Asterales</taxon>
        <taxon>Asteraceae</taxon>
        <taxon>Cichorioideae</taxon>
        <taxon>Cichorieae</taxon>
        <taxon>Lactucinae</taxon>
        <taxon>Lactuca</taxon>
    </lineage>
</organism>
<dbReference type="InterPro" id="IPR025610">
    <property type="entry name" value="MYC/MYB_N"/>
</dbReference>
<name>A0AA35Y798_LACSI</name>
<dbReference type="AlphaFoldDB" id="A0AA35Y798"/>
<dbReference type="GO" id="GO:0043565">
    <property type="term" value="F:sequence-specific DNA binding"/>
    <property type="evidence" value="ECO:0007669"/>
    <property type="project" value="TreeGrafter"/>
</dbReference>
<reference evidence="7" key="1">
    <citation type="submission" date="2023-04" db="EMBL/GenBank/DDBJ databases">
        <authorList>
            <person name="Vijverberg K."/>
            <person name="Xiong W."/>
            <person name="Schranz E."/>
        </authorList>
    </citation>
    <scope>NUCLEOTIDE SEQUENCE</scope>
</reference>
<gene>
    <name evidence="7" type="ORF">LSALG_LOCUS2151</name>
</gene>
<evidence type="ECO:0000313" key="8">
    <source>
        <dbReference type="Proteomes" id="UP001177003"/>
    </source>
</evidence>
<dbReference type="Pfam" id="PF14215">
    <property type="entry name" value="bHLH-MYC_N"/>
    <property type="match status" value="1"/>
</dbReference>
<keyword evidence="8" id="KW-1185">Reference proteome</keyword>
<accession>A0AA35Y798</accession>
<evidence type="ECO:0000259" key="6">
    <source>
        <dbReference type="PROSITE" id="PS50888"/>
    </source>
</evidence>
<dbReference type="GO" id="GO:0005634">
    <property type="term" value="C:nucleus"/>
    <property type="evidence" value="ECO:0007669"/>
    <property type="project" value="UniProtKB-SubCell"/>
</dbReference>
<dbReference type="InterPro" id="IPR036638">
    <property type="entry name" value="HLH_DNA-bd_sf"/>
</dbReference>
<feature type="domain" description="BHLH" evidence="6">
    <location>
        <begin position="207"/>
        <end position="256"/>
    </location>
</feature>
<dbReference type="Gene3D" id="4.10.280.10">
    <property type="entry name" value="Helix-loop-helix DNA-binding domain"/>
    <property type="match status" value="1"/>
</dbReference>
<dbReference type="PROSITE" id="PS50888">
    <property type="entry name" value="BHLH"/>
    <property type="match status" value="1"/>
</dbReference>
<evidence type="ECO:0000256" key="1">
    <source>
        <dbReference type="ARBA" id="ARBA00004123"/>
    </source>
</evidence>
<comment type="subcellular location">
    <subcellularLocation>
        <location evidence="1">Nucleus</location>
    </subcellularLocation>
</comment>
<keyword evidence="3" id="KW-0804">Transcription</keyword>
<dbReference type="PANTHER" id="PTHR31945">
    <property type="entry name" value="TRANSCRIPTION FACTOR SCREAM2-RELATED"/>
    <property type="match status" value="1"/>
</dbReference>
<dbReference type="InterPro" id="IPR051358">
    <property type="entry name" value="TF_AMS/ICE1/BHLH6-like"/>
</dbReference>
<evidence type="ECO:0000256" key="4">
    <source>
        <dbReference type="ARBA" id="ARBA00023242"/>
    </source>
</evidence>
<dbReference type="GO" id="GO:0003700">
    <property type="term" value="F:DNA-binding transcription factor activity"/>
    <property type="evidence" value="ECO:0007669"/>
    <property type="project" value="TreeGrafter"/>
</dbReference>
<dbReference type="Pfam" id="PF22754">
    <property type="entry name" value="bHLH-TF_ACT-like_plant"/>
    <property type="match status" value="1"/>
</dbReference>
<dbReference type="Pfam" id="PF00010">
    <property type="entry name" value="HLH"/>
    <property type="match status" value="1"/>
</dbReference>